<dbReference type="InterPro" id="IPR050158">
    <property type="entry name" value="Ubiquitin_ubiquitin-like"/>
</dbReference>
<dbReference type="PRINTS" id="PR00348">
    <property type="entry name" value="UBIQUITIN"/>
</dbReference>
<reference evidence="3 4" key="1">
    <citation type="submission" date="2024-04" db="EMBL/GenBank/DDBJ databases">
        <authorList>
            <consortium name="Genoscope - CEA"/>
            <person name="William W."/>
        </authorList>
    </citation>
    <scope>NUCLEOTIDE SEQUENCE [LARGE SCALE GENOMIC DNA]</scope>
</reference>
<evidence type="ECO:0000313" key="4">
    <source>
        <dbReference type="Proteomes" id="UP001497497"/>
    </source>
</evidence>
<dbReference type="InterPro" id="IPR000626">
    <property type="entry name" value="Ubiquitin-like_dom"/>
</dbReference>
<evidence type="ECO:0000256" key="1">
    <source>
        <dbReference type="SAM" id="MobiDB-lite"/>
    </source>
</evidence>
<protein>
    <recommendedName>
        <fullName evidence="2">Ubiquitin-like domain-containing protein</fullName>
    </recommendedName>
</protein>
<dbReference type="InterPro" id="IPR029071">
    <property type="entry name" value="Ubiquitin-like_domsf"/>
</dbReference>
<dbReference type="InterPro" id="IPR019956">
    <property type="entry name" value="Ubiquitin_dom"/>
</dbReference>
<sequence>MAPTQNKVNRNPVQDSRDSPTCHTFQIFVKNFANSKDYPFDVEREYRVEKLMDEIFERLGVPTDQQKLTYAGKNLERGMTLGHYHIKEHSTVLLTARLRGG</sequence>
<feature type="compositionally biased region" description="Polar residues" evidence="1">
    <location>
        <begin position="1"/>
        <end position="14"/>
    </location>
</feature>
<dbReference type="EMBL" id="CAXITT010000309">
    <property type="protein sequence ID" value="CAL1538700.1"/>
    <property type="molecule type" value="Genomic_DNA"/>
</dbReference>
<dbReference type="SUPFAM" id="SSF54236">
    <property type="entry name" value="Ubiquitin-like"/>
    <property type="match status" value="1"/>
</dbReference>
<dbReference type="Gene3D" id="3.10.20.90">
    <property type="entry name" value="Phosphatidylinositol 3-kinase Catalytic Subunit, Chain A, domain 1"/>
    <property type="match status" value="1"/>
</dbReference>
<organism evidence="3 4">
    <name type="scientific">Lymnaea stagnalis</name>
    <name type="common">Great pond snail</name>
    <name type="synonym">Helix stagnalis</name>
    <dbReference type="NCBI Taxonomy" id="6523"/>
    <lineage>
        <taxon>Eukaryota</taxon>
        <taxon>Metazoa</taxon>
        <taxon>Spiralia</taxon>
        <taxon>Lophotrochozoa</taxon>
        <taxon>Mollusca</taxon>
        <taxon>Gastropoda</taxon>
        <taxon>Heterobranchia</taxon>
        <taxon>Euthyneura</taxon>
        <taxon>Panpulmonata</taxon>
        <taxon>Hygrophila</taxon>
        <taxon>Lymnaeoidea</taxon>
        <taxon>Lymnaeidae</taxon>
        <taxon>Lymnaea</taxon>
    </lineage>
</organism>
<feature type="region of interest" description="Disordered" evidence="1">
    <location>
        <begin position="1"/>
        <end position="20"/>
    </location>
</feature>
<proteinExistence type="predicted"/>
<dbReference type="Proteomes" id="UP001497497">
    <property type="component" value="Unassembled WGS sequence"/>
</dbReference>
<dbReference type="AlphaFoldDB" id="A0AAV2HWX1"/>
<gene>
    <name evidence="3" type="ORF">GSLYS_00012521001</name>
</gene>
<evidence type="ECO:0000259" key="2">
    <source>
        <dbReference type="PROSITE" id="PS50053"/>
    </source>
</evidence>
<feature type="domain" description="Ubiquitin-like" evidence="2">
    <location>
        <begin position="25"/>
        <end position="101"/>
    </location>
</feature>
<accession>A0AAV2HWX1</accession>
<dbReference type="Pfam" id="PF00240">
    <property type="entry name" value="ubiquitin"/>
    <property type="match status" value="1"/>
</dbReference>
<evidence type="ECO:0000313" key="3">
    <source>
        <dbReference type="EMBL" id="CAL1538700.1"/>
    </source>
</evidence>
<dbReference type="PROSITE" id="PS50053">
    <property type="entry name" value="UBIQUITIN_2"/>
    <property type="match status" value="1"/>
</dbReference>
<name>A0AAV2HWX1_LYMST</name>
<keyword evidence="4" id="KW-1185">Reference proteome</keyword>
<dbReference type="SMART" id="SM00213">
    <property type="entry name" value="UBQ"/>
    <property type="match status" value="1"/>
</dbReference>
<comment type="caution">
    <text evidence="3">The sequence shown here is derived from an EMBL/GenBank/DDBJ whole genome shotgun (WGS) entry which is preliminary data.</text>
</comment>
<dbReference type="PANTHER" id="PTHR10666">
    <property type="entry name" value="UBIQUITIN"/>
    <property type="match status" value="1"/>
</dbReference>